<name>A0A0B7HEM1_9FLAO</name>
<dbReference type="AlphaFoldDB" id="A0A0B7HEM1"/>
<organism evidence="1 2">
    <name type="scientific">Capnocytophaga cynodegmi</name>
    <dbReference type="NCBI Taxonomy" id="28189"/>
    <lineage>
        <taxon>Bacteria</taxon>
        <taxon>Pseudomonadati</taxon>
        <taxon>Bacteroidota</taxon>
        <taxon>Flavobacteriia</taxon>
        <taxon>Flavobacteriales</taxon>
        <taxon>Flavobacteriaceae</taxon>
        <taxon>Capnocytophaga</taxon>
    </lineage>
</organism>
<accession>A0A0B7HEM1</accession>
<proteinExistence type="predicted"/>
<gene>
    <name evidence="1" type="ORF">CCYN2B_40006</name>
</gene>
<evidence type="ECO:0000313" key="2">
    <source>
        <dbReference type="Proteomes" id="UP000038055"/>
    </source>
</evidence>
<dbReference type="EMBL" id="CDOD01000034">
    <property type="protein sequence ID" value="CEN37089.1"/>
    <property type="molecule type" value="Genomic_DNA"/>
</dbReference>
<dbReference type="Proteomes" id="UP000038055">
    <property type="component" value="Unassembled WGS sequence"/>
</dbReference>
<sequence length="42" mass="4366">MAEASAVEEVQEVLEASAAEWAEAAEPVEAGNTIFALSLFAL</sequence>
<keyword evidence="2" id="KW-1185">Reference proteome</keyword>
<evidence type="ECO:0000313" key="1">
    <source>
        <dbReference type="EMBL" id="CEN37089.1"/>
    </source>
</evidence>
<protein>
    <submittedName>
        <fullName evidence="1">Uncharacterized protein</fullName>
    </submittedName>
</protein>
<reference evidence="2" key="1">
    <citation type="submission" date="2015-01" db="EMBL/GenBank/DDBJ databases">
        <authorList>
            <person name="MANFREDI Pablo"/>
        </authorList>
    </citation>
    <scope>NUCLEOTIDE SEQUENCE [LARGE SCALE GENOMIC DNA]</scope>
    <source>
        <strain evidence="2">Ccyn2B</strain>
    </source>
</reference>